<dbReference type="GO" id="GO:0016491">
    <property type="term" value="F:oxidoreductase activity"/>
    <property type="evidence" value="ECO:0007669"/>
    <property type="project" value="InterPro"/>
</dbReference>
<dbReference type="InterPro" id="IPR013785">
    <property type="entry name" value="Aldolase_TIM"/>
</dbReference>
<dbReference type="Gene3D" id="3.20.20.70">
    <property type="entry name" value="Aldolase class I"/>
    <property type="match status" value="1"/>
</dbReference>
<dbReference type="PANTHER" id="PTHR22893:SF91">
    <property type="entry name" value="NADPH DEHYDROGENASE 2-RELATED"/>
    <property type="match status" value="1"/>
</dbReference>
<proteinExistence type="predicted"/>
<dbReference type="Proteomes" id="UP001285636">
    <property type="component" value="Unassembled WGS sequence"/>
</dbReference>
<reference evidence="1" key="1">
    <citation type="submission" date="2023-10" db="EMBL/GenBank/DDBJ databases">
        <title>Screening of Alkalihalophilus pseudofirmusBZ-TG-HK211 and Its Alleviation of Salt Stress on Rapeseed Growth.</title>
        <authorList>
            <person name="Zhao B."/>
            <person name="Guo T."/>
        </authorList>
    </citation>
    <scope>NUCLEOTIDE SEQUENCE</scope>
    <source>
        <strain evidence="1">BZ-TG-HK211</strain>
    </source>
</reference>
<name>A0AAJ2NUP2_ALKPS</name>
<organism evidence="1 2">
    <name type="scientific">Alkalihalophilus pseudofirmus</name>
    <name type="common">Bacillus pseudofirmus</name>
    <dbReference type="NCBI Taxonomy" id="79885"/>
    <lineage>
        <taxon>Bacteria</taxon>
        <taxon>Bacillati</taxon>
        <taxon>Bacillota</taxon>
        <taxon>Bacilli</taxon>
        <taxon>Bacillales</taxon>
        <taxon>Bacillaceae</taxon>
        <taxon>Alkalihalophilus</taxon>
    </lineage>
</organism>
<dbReference type="AlphaFoldDB" id="A0AAJ2NUP2"/>
<gene>
    <name evidence="1" type="ORF">RYX45_25405</name>
</gene>
<accession>A0AAJ2NUP2</accession>
<evidence type="ECO:0000313" key="2">
    <source>
        <dbReference type="Proteomes" id="UP001285636"/>
    </source>
</evidence>
<protein>
    <submittedName>
        <fullName evidence="1">Alkene reductase</fullName>
    </submittedName>
</protein>
<sequence length="68" mass="7547">MINAGFDQEKGNAVIERGDADLVSFGKLYISNPDLVERFAENLPLAEWDQDTFYTPGKKGYLDYSAAA</sequence>
<comment type="caution">
    <text evidence="1">The sequence shown here is derived from an EMBL/GenBank/DDBJ whole genome shotgun (WGS) entry which is preliminary data.</text>
</comment>
<dbReference type="GO" id="GO:0010181">
    <property type="term" value="F:FMN binding"/>
    <property type="evidence" value="ECO:0007669"/>
    <property type="project" value="InterPro"/>
</dbReference>
<dbReference type="InterPro" id="IPR045247">
    <property type="entry name" value="Oye-like"/>
</dbReference>
<evidence type="ECO:0000313" key="1">
    <source>
        <dbReference type="EMBL" id="MDV2888502.1"/>
    </source>
</evidence>
<feature type="non-terminal residue" evidence="1">
    <location>
        <position position="68"/>
    </location>
</feature>
<dbReference type="SUPFAM" id="SSF51395">
    <property type="entry name" value="FMN-linked oxidoreductases"/>
    <property type="match status" value="1"/>
</dbReference>
<dbReference type="PANTHER" id="PTHR22893">
    <property type="entry name" value="NADH OXIDOREDUCTASE-RELATED"/>
    <property type="match status" value="1"/>
</dbReference>
<dbReference type="EMBL" id="JAWJAY010001561">
    <property type="protein sequence ID" value="MDV2888502.1"/>
    <property type="molecule type" value="Genomic_DNA"/>
</dbReference>